<dbReference type="AlphaFoldDB" id="A0AAU7D1N2"/>
<proteinExistence type="predicted"/>
<name>A0AAU7D1N2_9BACT</name>
<accession>A0AAU7D1N2</accession>
<organism evidence="1">
    <name type="scientific">Edaphobacter paludis</name>
    <dbReference type="NCBI Taxonomy" id="3035702"/>
    <lineage>
        <taxon>Bacteria</taxon>
        <taxon>Pseudomonadati</taxon>
        <taxon>Acidobacteriota</taxon>
        <taxon>Terriglobia</taxon>
        <taxon>Terriglobales</taxon>
        <taxon>Acidobacteriaceae</taxon>
        <taxon>Edaphobacter</taxon>
    </lineage>
</organism>
<evidence type="ECO:0008006" key="3">
    <source>
        <dbReference type="Google" id="ProtNLM"/>
    </source>
</evidence>
<dbReference type="KEGG" id="epl:P4G45_05565"/>
<protein>
    <recommendedName>
        <fullName evidence="3">Signal transduction histidine kinase dimerisation/phosphoacceptor domain-containing protein</fullName>
    </recommendedName>
</protein>
<sequence length="88" mass="9667">MPVPDAGKQLQAGLAARMDDALHELCQPLTVLQCRLAMGELIGGPDAMRNAIAEALVQCTRVNLAVELMRGILQRALQADRDEQERMR</sequence>
<dbReference type="EMBL" id="CP121195">
    <property type="protein sequence ID" value="XBH14626.1"/>
    <property type="molecule type" value="Genomic_DNA"/>
</dbReference>
<dbReference type="EMBL" id="CP121194">
    <property type="protein sequence ID" value="XBH11199.1"/>
    <property type="molecule type" value="Genomic_DNA"/>
</dbReference>
<evidence type="ECO:0000313" key="2">
    <source>
        <dbReference type="EMBL" id="XBH14626.1"/>
    </source>
</evidence>
<evidence type="ECO:0000313" key="1">
    <source>
        <dbReference type="EMBL" id="XBH11199.1"/>
    </source>
</evidence>
<dbReference type="RefSeq" id="WP_348268686.1">
    <property type="nucleotide sequence ID" value="NZ_CP121194.1"/>
</dbReference>
<gene>
    <name evidence="1" type="ORF">P4G45_05565</name>
    <name evidence="2" type="ORF">P8936_05535</name>
</gene>
<accession>A0AAU7DCS7</accession>
<reference evidence="1" key="1">
    <citation type="submission" date="2023-03" db="EMBL/GenBank/DDBJ databases">
        <title>Edaphobacter sp.</title>
        <authorList>
            <person name="Huber K.J."/>
            <person name="Papendorf J."/>
            <person name="Pilke C."/>
            <person name="Bunk B."/>
            <person name="Sproeer C."/>
            <person name="Pester M."/>
        </authorList>
    </citation>
    <scope>NUCLEOTIDE SEQUENCE</scope>
    <source>
        <strain evidence="1">DSM 109919</strain>
        <strain evidence="2">DSM 109920</strain>
    </source>
</reference>